<dbReference type="GO" id="GO:0016020">
    <property type="term" value="C:membrane"/>
    <property type="evidence" value="ECO:0007669"/>
    <property type="project" value="UniProtKB-SubCell"/>
</dbReference>
<dbReference type="EC" id="2.7.11.1" evidence="2"/>
<keyword evidence="12" id="KW-0675">Receptor</keyword>
<comment type="catalytic activity">
    <reaction evidence="13">
        <text>L-threonyl-[protein] + ATP = O-phospho-L-threonyl-[protein] + ADP + H(+)</text>
        <dbReference type="Rhea" id="RHEA:46608"/>
        <dbReference type="Rhea" id="RHEA-COMP:11060"/>
        <dbReference type="Rhea" id="RHEA-COMP:11605"/>
        <dbReference type="ChEBI" id="CHEBI:15378"/>
        <dbReference type="ChEBI" id="CHEBI:30013"/>
        <dbReference type="ChEBI" id="CHEBI:30616"/>
        <dbReference type="ChEBI" id="CHEBI:61977"/>
        <dbReference type="ChEBI" id="CHEBI:456216"/>
        <dbReference type="EC" id="2.7.11.1"/>
    </reaction>
</comment>
<evidence type="ECO:0000256" key="11">
    <source>
        <dbReference type="ARBA" id="ARBA00023136"/>
    </source>
</evidence>
<keyword evidence="4" id="KW-0600">Photoreceptor protein</keyword>
<dbReference type="CDD" id="cd13999">
    <property type="entry name" value="STKc_MAP3K-like"/>
    <property type="match status" value="1"/>
</dbReference>
<dbReference type="Gene3D" id="3.30.200.20">
    <property type="entry name" value="Phosphorylase Kinase, domain 1"/>
    <property type="match status" value="1"/>
</dbReference>
<feature type="region of interest" description="Disordered" evidence="15">
    <location>
        <begin position="23"/>
        <end position="89"/>
    </location>
</feature>
<name>A5C839_VITVI</name>
<evidence type="ECO:0000256" key="15">
    <source>
        <dbReference type="SAM" id="MobiDB-lite"/>
    </source>
</evidence>
<evidence type="ECO:0000256" key="3">
    <source>
        <dbReference type="ARBA" id="ARBA00022527"/>
    </source>
</evidence>
<feature type="domain" description="Protein kinase" evidence="16">
    <location>
        <begin position="470"/>
        <end position="738"/>
    </location>
</feature>
<dbReference type="InterPro" id="IPR000014">
    <property type="entry name" value="PAS"/>
</dbReference>
<feature type="compositionally biased region" description="Basic and acidic residues" evidence="15">
    <location>
        <begin position="327"/>
        <end position="347"/>
    </location>
</feature>
<dbReference type="Pfam" id="PF07714">
    <property type="entry name" value="PK_Tyr_Ser-Thr"/>
    <property type="match status" value="1"/>
</dbReference>
<evidence type="ECO:0000256" key="12">
    <source>
        <dbReference type="ARBA" id="ARBA00023170"/>
    </source>
</evidence>
<keyword evidence="8" id="KW-0418">Kinase</keyword>
<keyword evidence="7" id="KW-0547">Nucleotide-binding</keyword>
<dbReference type="CDD" id="cd00130">
    <property type="entry name" value="PAS"/>
    <property type="match status" value="1"/>
</dbReference>
<comment type="catalytic activity">
    <reaction evidence="14">
        <text>L-seryl-[protein] + ATP = O-phospho-L-seryl-[protein] + ADP + H(+)</text>
        <dbReference type="Rhea" id="RHEA:17989"/>
        <dbReference type="Rhea" id="RHEA-COMP:9863"/>
        <dbReference type="Rhea" id="RHEA-COMP:11604"/>
        <dbReference type="ChEBI" id="CHEBI:15378"/>
        <dbReference type="ChEBI" id="CHEBI:29999"/>
        <dbReference type="ChEBI" id="CHEBI:30616"/>
        <dbReference type="ChEBI" id="CHEBI:83421"/>
        <dbReference type="ChEBI" id="CHEBI:456216"/>
        <dbReference type="EC" id="2.7.11.1"/>
    </reaction>
</comment>
<dbReference type="PROSITE" id="PS50011">
    <property type="entry name" value="PROTEIN_KINASE_DOM"/>
    <property type="match status" value="1"/>
</dbReference>
<dbReference type="Pfam" id="PF00989">
    <property type="entry name" value="PAS"/>
    <property type="match status" value="1"/>
</dbReference>
<dbReference type="InterPro" id="IPR035965">
    <property type="entry name" value="PAS-like_dom_sf"/>
</dbReference>
<sequence>MDTPPAEELLRKIQELEAGHAHLKEEMSKLMVSGPKSDHGHQRKGSGGFDGPAGWRRGSASFRHSSPLQRESRSRDPSSTAGGGGGPAAYKFNDKQYSNILQSMGQSIHIFDLNGRVIYWNRTAEKLYGYSAEEALGQQAIELLSDVQDYAIANNIVDRVSRGESWTGQFPVKNKMGERFLAVATNTPFYDDDGTLIGIICVSSDSQPFQEIRVAMSNERQSEANASYNRSRSSSASAKLGLDPQQPIQAAIASKISNLVSNKVRKIKAGENNVVREGGSGDSHHSDHGFSDAAFSDHREDATSSGASTPRGDVAPSPFGIFSQATADEKSPGKNLRDSGDENEGKPGIHRVITSKAEAWIGKKVMSWPWKGNEREGSEVKTNRFGWPWLQNDHENDMVQPKNPNFGAKTENLVSESNRHGNNDASGSWSSFNVNSTSSVSSCGSTSSSAVNKVDMETDCLDYEILWEDLTIGEQIGQGSCGTVYHGLWYGSDVAIKVFSKQEYSDDVILSFRQEVSLMKRLRHPNVLLFMGAVTSPQRLCIVTEFLPRCVLCFPIENFLKQAYFMCLALNTSRLDWRRRVLMALDIAQGMNYLHHFNPPIIHRDLKSSNLLVDRNWTVKVGDFGLSRLKHETYLTTKTGKGTPQWMAPEVLRNEPSDEKSDVYSYGVILWELATEKIPWDNLNTMQVIGAVGFMNQRLDIPKEVDLRWASIIESCWHSDPRSRPTFQELLGKFKDILRQQTMQFQAARAAAGDNTQKEL</sequence>
<feature type="compositionally biased region" description="Basic and acidic residues" evidence="15">
    <location>
        <begin position="282"/>
        <end position="302"/>
    </location>
</feature>
<feature type="compositionally biased region" description="Low complexity" evidence="15">
    <location>
        <begin position="223"/>
        <end position="238"/>
    </location>
</feature>
<dbReference type="InterPro" id="IPR051681">
    <property type="entry name" value="Ser/Thr_Kinases-Pseudokinases"/>
</dbReference>
<evidence type="ECO:0000256" key="2">
    <source>
        <dbReference type="ARBA" id="ARBA00012513"/>
    </source>
</evidence>
<dbReference type="ExpressionAtlas" id="A5C839">
    <property type="expression patterns" value="baseline and differential"/>
</dbReference>
<dbReference type="AlphaFoldDB" id="A5C839"/>
<evidence type="ECO:0000256" key="1">
    <source>
        <dbReference type="ARBA" id="ARBA00004370"/>
    </source>
</evidence>
<evidence type="ECO:0000259" key="16">
    <source>
        <dbReference type="PROSITE" id="PS50011"/>
    </source>
</evidence>
<dbReference type="GO" id="GO:0004674">
    <property type="term" value="F:protein serine/threonine kinase activity"/>
    <property type="evidence" value="ECO:0007669"/>
    <property type="project" value="UniProtKB-KW"/>
</dbReference>
<keyword evidence="6" id="KW-0808">Transferase</keyword>
<dbReference type="SMART" id="SM00091">
    <property type="entry name" value="PAS"/>
    <property type="match status" value="1"/>
</dbReference>
<dbReference type="NCBIfam" id="TIGR00229">
    <property type="entry name" value="sensory_box"/>
    <property type="match status" value="1"/>
</dbReference>
<evidence type="ECO:0000256" key="10">
    <source>
        <dbReference type="ARBA" id="ARBA00022991"/>
    </source>
</evidence>
<dbReference type="InterPro" id="IPR008271">
    <property type="entry name" value="Ser/Thr_kinase_AS"/>
</dbReference>
<evidence type="ECO:0000256" key="7">
    <source>
        <dbReference type="ARBA" id="ARBA00022741"/>
    </source>
</evidence>
<feature type="region of interest" description="Disordered" evidence="15">
    <location>
        <begin position="271"/>
        <end position="349"/>
    </location>
</feature>
<dbReference type="GO" id="GO:0005524">
    <property type="term" value="F:ATP binding"/>
    <property type="evidence" value="ECO:0007669"/>
    <property type="project" value="UniProtKB-KW"/>
</dbReference>
<protein>
    <recommendedName>
        <fullName evidence="2">non-specific serine/threonine protein kinase</fullName>
        <ecNumber evidence="2">2.7.11.1</ecNumber>
    </recommendedName>
</protein>
<evidence type="ECO:0000256" key="8">
    <source>
        <dbReference type="ARBA" id="ARBA00022777"/>
    </source>
</evidence>
<dbReference type="SUPFAM" id="SSF56112">
    <property type="entry name" value="Protein kinase-like (PK-like)"/>
    <property type="match status" value="1"/>
</dbReference>
<evidence type="ECO:0000256" key="9">
    <source>
        <dbReference type="ARBA" id="ARBA00022840"/>
    </source>
</evidence>
<evidence type="ECO:0000256" key="5">
    <source>
        <dbReference type="ARBA" id="ARBA00022606"/>
    </source>
</evidence>
<dbReference type="PANTHER" id="PTHR44329">
    <property type="entry name" value="SERINE/THREONINE-PROTEIN KINASE TNNI3K-RELATED"/>
    <property type="match status" value="1"/>
</dbReference>
<evidence type="ECO:0000259" key="17">
    <source>
        <dbReference type="PROSITE" id="PS50112"/>
    </source>
</evidence>
<evidence type="ECO:0000313" key="18">
    <source>
        <dbReference type="EMBL" id="CAN70981.1"/>
    </source>
</evidence>
<feature type="domain" description="PAS" evidence="17">
    <location>
        <begin position="93"/>
        <end position="164"/>
    </location>
</feature>
<dbReference type="SUPFAM" id="SSF55785">
    <property type="entry name" value="PYP-like sensor domain (PAS domain)"/>
    <property type="match status" value="1"/>
</dbReference>
<dbReference type="InterPro" id="IPR001245">
    <property type="entry name" value="Ser-Thr/Tyr_kinase_cat_dom"/>
</dbReference>
<evidence type="ECO:0000256" key="14">
    <source>
        <dbReference type="ARBA" id="ARBA00048679"/>
    </source>
</evidence>
<dbReference type="InterPro" id="IPR013767">
    <property type="entry name" value="PAS_fold"/>
</dbReference>
<dbReference type="FunFam" id="1.10.510.10:FF:000476">
    <property type="entry name" value="PAS domain-containing protein tyrosine kinase family protein"/>
    <property type="match status" value="1"/>
</dbReference>
<evidence type="ECO:0000256" key="13">
    <source>
        <dbReference type="ARBA" id="ARBA00047899"/>
    </source>
</evidence>
<keyword evidence="11" id="KW-0472">Membrane</keyword>
<keyword evidence="10" id="KW-0157">Chromophore</keyword>
<keyword evidence="9" id="KW-0067">ATP-binding</keyword>
<dbReference type="PROSITE" id="PS00108">
    <property type="entry name" value="PROTEIN_KINASE_ST"/>
    <property type="match status" value="1"/>
</dbReference>
<comment type="subcellular location">
    <subcellularLocation>
        <location evidence="1">Membrane</location>
    </subcellularLocation>
</comment>
<accession>A5C839</accession>
<proteinExistence type="predicted"/>
<gene>
    <name evidence="18" type="ORF">VITISV_034769</name>
</gene>
<dbReference type="GO" id="GO:0009881">
    <property type="term" value="F:photoreceptor activity"/>
    <property type="evidence" value="ECO:0007669"/>
    <property type="project" value="UniProtKB-KW"/>
</dbReference>
<dbReference type="Gene3D" id="3.30.450.20">
    <property type="entry name" value="PAS domain"/>
    <property type="match status" value="1"/>
</dbReference>
<dbReference type="PANTHER" id="PTHR44329:SF47">
    <property type="entry name" value="SERINE_THREONINE-PROTEIN KINASE ROCO5-RELATED"/>
    <property type="match status" value="1"/>
</dbReference>
<dbReference type="InterPro" id="IPR000719">
    <property type="entry name" value="Prot_kinase_dom"/>
</dbReference>
<dbReference type="EMBL" id="AM485603">
    <property type="protein sequence ID" value="CAN70981.1"/>
    <property type="molecule type" value="Genomic_DNA"/>
</dbReference>
<dbReference type="PROSITE" id="PS50112">
    <property type="entry name" value="PAS"/>
    <property type="match status" value="1"/>
</dbReference>
<feature type="region of interest" description="Disordered" evidence="15">
    <location>
        <begin position="220"/>
        <end position="242"/>
    </location>
</feature>
<dbReference type="Gene3D" id="1.10.510.10">
    <property type="entry name" value="Transferase(Phosphotransferase) domain 1"/>
    <property type="match status" value="1"/>
</dbReference>
<dbReference type="GO" id="GO:0006355">
    <property type="term" value="P:regulation of DNA-templated transcription"/>
    <property type="evidence" value="ECO:0007669"/>
    <property type="project" value="InterPro"/>
</dbReference>
<keyword evidence="3" id="KW-0723">Serine/threonine-protein kinase</keyword>
<dbReference type="SMART" id="SM00220">
    <property type="entry name" value="S_TKc"/>
    <property type="match status" value="1"/>
</dbReference>
<dbReference type="InterPro" id="IPR011009">
    <property type="entry name" value="Kinase-like_dom_sf"/>
</dbReference>
<dbReference type="FunFam" id="3.30.200.20:FF:000329">
    <property type="entry name" value="PAS domain-containing protein tyrosine kinase"/>
    <property type="match status" value="1"/>
</dbReference>
<reference evidence="18" key="1">
    <citation type="journal article" date="2007" name="PLoS ONE">
        <title>The first genome sequence of an elite grapevine cultivar (Pinot noir Vitis vinifera L.): coping with a highly heterozygous genome.</title>
        <authorList>
            <person name="Velasco R."/>
            <person name="Zharkikh A."/>
            <person name="Troggio M."/>
            <person name="Cartwright D.A."/>
            <person name="Cestaro A."/>
            <person name="Pruss D."/>
            <person name="Pindo M."/>
            <person name="FitzGerald L.M."/>
            <person name="Vezzulli S."/>
            <person name="Reid J."/>
            <person name="Malacarne G."/>
            <person name="Iliev D."/>
            <person name="Coppola G."/>
            <person name="Wardell B."/>
            <person name="Micheletti D."/>
            <person name="Macalma T."/>
            <person name="Facci M."/>
            <person name="Mitchell J.T."/>
            <person name="Perazzolli M."/>
            <person name="Eldredge G."/>
            <person name="Gatto P."/>
            <person name="Oyzerski R."/>
            <person name="Moretto M."/>
            <person name="Gutin N."/>
            <person name="Stefanini M."/>
            <person name="Chen Y."/>
            <person name="Segala C."/>
            <person name="Davenport C."/>
            <person name="Dematte L."/>
            <person name="Mraz A."/>
            <person name="Battilana J."/>
            <person name="Stormo K."/>
            <person name="Costa F."/>
            <person name="Tao Q."/>
            <person name="Si-Ammour A."/>
            <person name="Harkins T."/>
            <person name="Lackey A."/>
            <person name="Perbost C."/>
            <person name="Taillon B."/>
            <person name="Stella A."/>
            <person name="Solovyev V."/>
            <person name="Fawcett J.A."/>
            <person name="Sterck L."/>
            <person name="Vandepoele K."/>
            <person name="Grando S.M."/>
            <person name="Toppo S."/>
            <person name="Moser C."/>
            <person name="Lanchbury J."/>
            <person name="Bogden R."/>
            <person name="Skolnick M."/>
            <person name="Sgaramella V."/>
            <person name="Bhatnagar S.K."/>
            <person name="Fontana P."/>
            <person name="Gutin A."/>
            <person name="Van de Peer Y."/>
            <person name="Salamini F."/>
            <person name="Viola R."/>
        </authorList>
    </citation>
    <scope>NUCLEOTIDE SEQUENCE</scope>
</reference>
<organism evidence="18">
    <name type="scientific">Vitis vinifera</name>
    <name type="common">Grape</name>
    <dbReference type="NCBI Taxonomy" id="29760"/>
    <lineage>
        <taxon>Eukaryota</taxon>
        <taxon>Viridiplantae</taxon>
        <taxon>Streptophyta</taxon>
        <taxon>Embryophyta</taxon>
        <taxon>Tracheophyta</taxon>
        <taxon>Spermatophyta</taxon>
        <taxon>Magnoliopsida</taxon>
        <taxon>eudicotyledons</taxon>
        <taxon>Gunneridae</taxon>
        <taxon>Pentapetalae</taxon>
        <taxon>rosids</taxon>
        <taxon>Vitales</taxon>
        <taxon>Vitaceae</taxon>
        <taxon>Viteae</taxon>
        <taxon>Vitis</taxon>
    </lineage>
</organism>
<evidence type="ECO:0000256" key="6">
    <source>
        <dbReference type="ARBA" id="ARBA00022679"/>
    </source>
</evidence>
<keyword evidence="5" id="KW-0716">Sensory transduction</keyword>
<evidence type="ECO:0000256" key="4">
    <source>
        <dbReference type="ARBA" id="ARBA00022543"/>
    </source>
</evidence>